<sequence>MTATDARAEASAGATGAVPAVTPLLTVLGAPGASCEGDSCSF</sequence>
<evidence type="ECO:0000313" key="1">
    <source>
        <dbReference type="EMBL" id="NYD71583.1"/>
    </source>
</evidence>
<keyword evidence="2" id="KW-1185">Reference proteome</keyword>
<accession>A0A852SS28</accession>
<comment type="caution">
    <text evidence="1">The sequence shown here is derived from an EMBL/GenBank/DDBJ whole genome shotgun (WGS) entry which is preliminary data.</text>
</comment>
<dbReference type="EMBL" id="JACCBM010000001">
    <property type="protein sequence ID" value="NYD71583.1"/>
    <property type="molecule type" value="Genomic_DNA"/>
</dbReference>
<proteinExistence type="predicted"/>
<protein>
    <submittedName>
        <fullName evidence="1">Uncharacterized protein</fullName>
    </submittedName>
</protein>
<organism evidence="1 2">
    <name type="scientific">Herbiconiux flava</name>
    <dbReference type="NCBI Taxonomy" id="881268"/>
    <lineage>
        <taxon>Bacteria</taxon>
        <taxon>Bacillati</taxon>
        <taxon>Actinomycetota</taxon>
        <taxon>Actinomycetes</taxon>
        <taxon>Micrococcales</taxon>
        <taxon>Microbacteriaceae</taxon>
        <taxon>Herbiconiux</taxon>
    </lineage>
</organism>
<reference evidence="1 2" key="1">
    <citation type="submission" date="2020-07" db="EMBL/GenBank/DDBJ databases">
        <title>Sequencing the genomes of 1000 actinobacteria strains.</title>
        <authorList>
            <person name="Klenk H.-P."/>
        </authorList>
    </citation>
    <scope>NUCLEOTIDE SEQUENCE [LARGE SCALE GENOMIC DNA]</scope>
    <source>
        <strain evidence="1 2">DSM 26474</strain>
    </source>
</reference>
<dbReference type="AlphaFoldDB" id="A0A852SS28"/>
<name>A0A852SS28_9MICO</name>
<gene>
    <name evidence="1" type="ORF">BJ984_002741</name>
</gene>
<dbReference type="Proteomes" id="UP000549913">
    <property type="component" value="Unassembled WGS sequence"/>
</dbReference>
<evidence type="ECO:0000313" key="2">
    <source>
        <dbReference type="Proteomes" id="UP000549913"/>
    </source>
</evidence>